<gene>
    <name evidence="2" type="ORF">GCM10007932_56910</name>
</gene>
<sequence>MRNWIFAVLLSAVSCMSHAGVDIASTVERLKINGDGKLWIKMTSPAFDKYCKKGWYEFNMYIPESDKSYPFYYALLTTALSSGKSVYIANISKYDGSTYCDLTKTGYGIVLRR</sequence>
<feature type="signal peptide" evidence="1">
    <location>
        <begin position="1"/>
        <end position="19"/>
    </location>
</feature>
<accession>A0AAV5P1U8</accession>
<keyword evidence="1" id="KW-0732">Signal</keyword>
<feature type="chain" id="PRO_5044011489" evidence="1">
    <location>
        <begin position="20"/>
        <end position="113"/>
    </location>
</feature>
<comment type="caution">
    <text evidence="2">The sequence shown here is derived from an EMBL/GenBank/DDBJ whole genome shotgun (WGS) entry which is preliminary data.</text>
</comment>
<protein>
    <submittedName>
        <fullName evidence="2">Uncharacterized protein</fullName>
    </submittedName>
</protein>
<evidence type="ECO:0000313" key="3">
    <source>
        <dbReference type="Proteomes" id="UP001156690"/>
    </source>
</evidence>
<dbReference type="RefSeq" id="WP_126606555.1">
    <property type="nucleotide sequence ID" value="NZ_AP025145.1"/>
</dbReference>
<dbReference type="EMBL" id="BSNX01000075">
    <property type="protein sequence ID" value="GLQ76328.1"/>
    <property type="molecule type" value="Genomic_DNA"/>
</dbReference>
<evidence type="ECO:0000256" key="1">
    <source>
        <dbReference type="SAM" id="SignalP"/>
    </source>
</evidence>
<keyword evidence="3" id="KW-1185">Reference proteome</keyword>
<organism evidence="2 3">
    <name type="scientific">Vibrio penaeicida</name>
    <dbReference type="NCBI Taxonomy" id="104609"/>
    <lineage>
        <taxon>Bacteria</taxon>
        <taxon>Pseudomonadati</taxon>
        <taxon>Pseudomonadota</taxon>
        <taxon>Gammaproteobacteria</taxon>
        <taxon>Vibrionales</taxon>
        <taxon>Vibrionaceae</taxon>
        <taxon>Vibrio</taxon>
    </lineage>
</organism>
<evidence type="ECO:0000313" key="2">
    <source>
        <dbReference type="EMBL" id="GLQ76328.1"/>
    </source>
</evidence>
<dbReference type="PROSITE" id="PS51257">
    <property type="entry name" value="PROKAR_LIPOPROTEIN"/>
    <property type="match status" value="1"/>
</dbReference>
<proteinExistence type="predicted"/>
<dbReference type="Proteomes" id="UP001156690">
    <property type="component" value="Unassembled WGS sequence"/>
</dbReference>
<reference evidence="3" key="1">
    <citation type="journal article" date="2019" name="Int. J. Syst. Evol. Microbiol.">
        <title>The Global Catalogue of Microorganisms (GCM) 10K type strain sequencing project: providing services to taxonomists for standard genome sequencing and annotation.</title>
        <authorList>
            <consortium name="The Broad Institute Genomics Platform"/>
            <consortium name="The Broad Institute Genome Sequencing Center for Infectious Disease"/>
            <person name="Wu L."/>
            <person name="Ma J."/>
        </authorList>
    </citation>
    <scope>NUCLEOTIDE SEQUENCE [LARGE SCALE GENOMIC DNA]</scope>
    <source>
        <strain evidence="3">NBRC 15640</strain>
    </source>
</reference>
<name>A0AAV5P1U8_9VIBR</name>
<dbReference type="AlphaFoldDB" id="A0AAV5P1U8"/>